<name>A0A0J6T8C7_9HYPH</name>
<dbReference type="PATRIC" id="fig|298794.3.peg.3757"/>
<comment type="caution">
    <text evidence="2">The sequence shown here is derived from an EMBL/GenBank/DDBJ whole genome shotgun (WGS) entry which is preliminary data.</text>
</comment>
<proteinExistence type="predicted"/>
<dbReference type="OrthoDB" id="7993756at2"/>
<dbReference type="EMBL" id="LABY01000024">
    <property type="protein sequence ID" value="KMO42107.1"/>
    <property type="molecule type" value="Genomic_DNA"/>
</dbReference>
<keyword evidence="1" id="KW-0732">Signal</keyword>
<evidence type="ECO:0000313" key="2">
    <source>
        <dbReference type="EMBL" id="KMO42107.1"/>
    </source>
</evidence>
<sequence>MARFLEPTPLRIRMRTSLRLAVLLGGLALAGAAPAAAQSTGNNCLVRQAADAAVQRQIALIDAAKVNPSSFFNGPNSCIAGDLLKRFDLSNLIPDLSGFLTSAATSLISSVIDAAKRQVCQILDDQLRDTIRSINQQMTSFQSSITGDLFRQLNGSISPIAIPNISGIGSYNLIQNSAFGSALNLSQTPQSASPVVVQQGASVPAAAPVISAPAPSRDNFGGMFQ</sequence>
<evidence type="ECO:0000313" key="3">
    <source>
        <dbReference type="Proteomes" id="UP000035955"/>
    </source>
</evidence>
<protein>
    <submittedName>
        <fullName evidence="2">Uncharacterized protein</fullName>
    </submittedName>
</protein>
<reference evidence="2 3" key="1">
    <citation type="submission" date="2015-03" db="EMBL/GenBank/DDBJ databases">
        <title>Genome sequencing of Methylobacterium variabile DSM 16961.</title>
        <authorList>
            <person name="Chaudhry V."/>
            <person name="Patil P.B."/>
        </authorList>
    </citation>
    <scope>NUCLEOTIDE SEQUENCE [LARGE SCALE GENOMIC DNA]</scope>
    <source>
        <strain evidence="2 3">DSM 16961</strain>
    </source>
</reference>
<gene>
    <name evidence="2" type="ORF">VQ02_04120</name>
</gene>
<dbReference type="Proteomes" id="UP000035955">
    <property type="component" value="Unassembled WGS sequence"/>
</dbReference>
<dbReference type="RefSeq" id="WP_048442888.1">
    <property type="nucleotide sequence ID" value="NZ_LABY01000024.1"/>
</dbReference>
<accession>A0A0J6T8C7</accession>
<dbReference type="AlphaFoldDB" id="A0A0J6T8C7"/>
<feature type="signal peptide" evidence="1">
    <location>
        <begin position="1"/>
        <end position="35"/>
    </location>
</feature>
<feature type="chain" id="PRO_5005282296" evidence="1">
    <location>
        <begin position="36"/>
        <end position="225"/>
    </location>
</feature>
<keyword evidence="3" id="KW-1185">Reference proteome</keyword>
<evidence type="ECO:0000256" key="1">
    <source>
        <dbReference type="SAM" id="SignalP"/>
    </source>
</evidence>
<organism evidence="2 3">
    <name type="scientific">Methylobacterium variabile</name>
    <dbReference type="NCBI Taxonomy" id="298794"/>
    <lineage>
        <taxon>Bacteria</taxon>
        <taxon>Pseudomonadati</taxon>
        <taxon>Pseudomonadota</taxon>
        <taxon>Alphaproteobacteria</taxon>
        <taxon>Hyphomicrobiales</taxon>
        <taxon>Methylobacteriaceae</taxon>
        <taxon>Methylobacterium</taxon>
    </lineage>
</organism>